<reference evidence="15" key="3">
    <citation type="submission" date="2020-06" db="EMBL/GenBank/DDBJ databases">
        <title>Helianthus annuus Genome sequencing and assembly Release 2.</title>
        <authorList>
            <person name="Gouzy J."/>
            <person name="Langlade N."/>
            <person name="Munos S."/>
        </authorList>
    </citation>
    <scope>NUCLEOTIDE SEQUENCE</scope>
    <source>
        <tissue evidence="15">Leaves</tissue>
    </source>
</reference>
<dbReference type="Gene3D" id="1.20.5.4130">
    <property type="match status" value="1"/>
</dbReference>
<reference evidence="16" key="2">
    <citation type="submission" date="2017-02" db="EMBL/GenBank/DDBJ databases">
        <title>Sunflower complete genome.</title>
        <authorList>
            <person name="Langlade N."/>
            <person name="Munos S."/>
        </authorList>
    </citation>
    <scope>NUCLEOTIDE SEQUENCE [LARGE SCALE GENOMIC DNA]</scope>
    <source>
        <tissue evidence="16">Leaves</tissue>
    </source>
</reference>
<dbReference type="CDD" id="cd14798">
    <property type="entry name" value="RX-CC_like"/>
    <property type="match status" value="1"/>
</dbReference>
<dbReference type="EMBL" id="CM007906">
    <property type="protein sequence ID" value="OTF87493.1"/>
    <property type="molecule type" value="Genomic_DNA"/>
</dbReference>
<keyword evidence="6" id="KW-0381">Hypersensitive response</keyword>
<dbReference type="PANTHER" id="PTHR23155:SF1152">
    <property type="entry name" value="AAA+ ATPASE DOMAIN-CONTAINING PROTEIN"/>
    <property type="match status" value="1"/>
</dbReference>
<dbReference type="EMBL" id="MNCJ02000332">
    <property type="protein sequence ID" value="KAF5755755.1"/>
    <property type="molecule type" value="Genomic_DNA"/>
</dbReference>
<evidence type="ECO:0000256" key="6">
    <source>
        <dbReference type="ARBA" id="ARBA00022667"/>
    </source>
</evidence>
<dbReference type="Pfam" id="PF00931">
    <property type="entry name" value="NB-ARC"/>
    <property type="match status" value="1"/>
</dbReference>
<evidence type="ECO:0000256" key="7">
    <source>
        <dbReference type="ARBA" id="ARBA00022737"/>
    </source>
</evidence>
<evidence type="ECO:0000259" key="13">
    <source>
        <dbReference type="Pfam" id="PF23559"/>
    </source>
</evidence>
<dbReference type="PRINTS" id="PR00364">
    <property type="entry name" value="DISEASERSIST"/>
</dbReference>
<keyword evidence="7" id="KW-0677">Repeat</keyword>
<sequence length="878" mass="100651">MANAGLDLLMVSLKKLICYDSTPLINNNPCVQDERPRFQFLYQELESLRSFVLNMEITKGPHDQVKTRNLERRLRDVVEEAEDIVDLFLTRAFIRNNTSMMICGSDVSCHLPNIDSAIENIKSIKKELTDTKTQSQSEVLHPTAGTLPGKSSCSAVLKEEVIVGLDDDSMVLMDRLTGNQKQLDIISIVGMGGLGKTTLATRVFNDPFIVYHFHVRAWVSVSQVYTKKDLLISLLTSISKLALENIKKLRGEKISELLYKSLKGKRYLIVIDDLWSAKAWDDLKMHFPNDNTRSRILLTTRLSEIAFYAKPGGFTYNLQFLTKEESWELLCRKVFPEDGCPERLIKPGIQIAKKCQGLPLALVVIAGLLMKEERSPELWEKVAESVISYIAGDPKGYLDTLALSLVHLPRHLRDCFLYVGGFPEDCTIPVRRLIWLWIAEGFILEDGQKTLEEVAEDYLLDLVDRSLLIVAKRRSNGGIKACRIHDLLRELCLKKAREENFFMKTSRSGYLTSSKFISCTDKQRRLFADSNFFYEISSDHSAPHIRSFVCFNKEWYFSLGVQRCFHPFLLVRVLDLQTIHTPTVPLALELLVHLRHLALWSEVTRLPSSVCNLCNLQTLILKENYSGFMKLPENIANMVNLRHLWIEMIISIPETHNPTNSGVFFNLQTVSMLRLHGRAESLLKRIPNIRKLGCAVYEDKKEDSFPSFGLLNHLETLKVIQPEVKSLLSNKRISFPATLRKLTLSGCRFPWFDMSNIQWLPNLEVLKLLNYAFEGPLWDTGEGQFRQLKFLKLQNLDIQQWNAYSTNFPCLKRLVLLECHYLTGIPDEVGDIHTLETIDVDKRNHFVVKSANKIQEEQHAMGNYEFKMNVIGLFTSIR</sequence>
<dbReference type="Gene3D" id="1.10.10.10">
    <property type="entry name" value="Winged helix-like DNA-binding domain superfamily/Winged helix DNA-binding domain"/>
    <property type="match status" value="1"/>
</dbReference>
<dbReference type="InterPro" id="IPR038005">
    <property type="entry name" value="RX-like_CC"/>
</dbReference>
<evidence type="ECO:0000313" key="15">
    <source>
        <dbReference type="EMBL" id="KAF5755755.1"/>
    </source>
</evidence>
<accession>A0A251RSQ8</accession>
<dbReference type="Gene3D" id="3.80.10.10">
    <property type="entry name" value="Ribonuclease Inhibitor"/>
    <property type="match status" value="1"/>
</dbReference>
<dbReference type="InterPro" id="IPR002182">
    <property type="entry name" value="NB-ARC"/>
</dbReference>
<protein>
    <submittedName>
        <fullName evidence="16">Putative NB-ARC</fullName>
    </submittedName>
    <submittedName>
        <fullName evidence="15">Virus X resistance protein-like, coiled-coil</fullName>
    </submittedName>
</protein>
<dbReference type="InterPro" id="IPR058922">
    <property type="entry name" value="WHD_DRP"/>
</dbReference>
<dbReference type="GO" id="GO:0005524">
    <property type="term" value="F:ATP binding"/>
    <property type="evidence" value="ECO:0007669"/>
    <property type="project" value="UniProtKB-KW"/>
</dbReference>
<evidence type="ECO:0000259" key="14">
    <source>
        <dbReference type="Pfam" id="PF23598"/>
    </source>
</evidence>
<dbReference type="Gene3D" id="3.40.50.300">
    <property type="entry name" value="P-loop containing nucleotide triphosphate hydrolases"/>
    <property type="match status" value="1"/>
</dbReference>
<dbReference type="Pfam" id="PF23559">
    <property type="entry name" value="WHD_DRP"/>
    <property type="match status" value="1"/>
</dbReference>
<comment type="subcellular location">
    <subcellularLocation>
        <location evidence="2">Cytoplasm</location>
    </subcellularLocation>
</comment>
<dbReference type="FunFam" id="3.40.50.300:FF:001091">
    <property type="entry name" value="Probable disease resistance protein At1g61300"/>
    <property type="match status" value="1"/>
</dbReference>
<organism evidence="16 17">
    <name type="scientific">Helianthus annuus</name>
    <name type="common">Common sunflower</name>
    <dbReference type="NCBI Taxonomy" id="4232"/>
    <lineage>
        <taxon>Eukaryota</taxon>
        <taxon>Viridiplantae</taxon>
        <taxon>Streptophyta</taxon>
        <taxon>Embryophyta</taxon>
        <taxon>Tracheophyta</taxon>
        <taxon>Spermatophyta</taxon>
        <taxon>Magnoliopsida</taxon>
        <taxon>eudicotyledons</taxon>
        <taxon>Gunneridae</taxon>
        <taxon>Pentapetalae</taxon>
        <taxon>asterids</taxon>
        <taxon>campanulids</taxon>
        <taxon>Asterales</taxon>
        <taxon>Asteraceae</taxon>
        <taxon>Asteroideae</taxon>
        <taxon>Heliantheae alliance</taxon>
        <taxon>Heliantheae</taxon>
        <taxon>Helianthus</taxon>
    </lineage>
</organism>
<evidence type="ECO:0000256" key="5">
    <source>
        <dbReference type="ARBA" id="ARBA00022614"/>
    </source>
</evidence>
<evidence type="ECO:0000313" key="17">
    <source>
        <dbReference type="Proteomes" id="UP000215914"/>
    </source>
</evidence>
<evidence type="ECO:0000256" key="9">
    <source>
        <dbReference type="ARBA" id="ARBA00022821"/>
    </source>
</evidence>
<feature type="domain" description="Disease resistance protein winged helix" evidence="13">
    <location>
        <begin position="422"/>
        <end position="491"/>
    </location>
</feature>
<dbReference type="SUPFAM" id="SSF52540">
    <property type="entry name" value="P-loop containing nucleoside triphosphate hydrolases"/>
    <property type="match status" value="1"/>
</dbReference>
<dbReference type="Proteomes" id="UP000215914">
    <property type="component" value="Chromosome 17"/>
</dbReference>
<evidence type="ECO:0000256" key="3">
    <source>
        <dbReference type="ARBA" id="ARBA00008894"/>
    </source>
</evidence>
<evidence type="ECO:0000259" key="12">
    <source>
        <dbReference type="Pfam" id="PF18052"/>
    </source>
</evidence>
<evidence type="ECO:0000256" key="4">
    <source>
        <dbReference type="ARBA" id="ARBA00022490"/>
    </source>
</evidence>
<feature type="domain" description="Disease resistance R13L4/SHOC-2-like LRR" evidence="14">
    <location>
        <begin position="544"/>
        <end position="817"/>
    </location>
</feature>
<dbReference type="InterPro" id="IPR042197">
    <property type="entry name" value="Apaf_helical"/>
</dbReference>
<evidence type="ECO:0000256" key="1">
    <source>
        <dbReference type="ARBA" id="ARBA00002074"/>
    </source>
</evidence>
<comment type="function">
    <text evidence="1">Confers resistance to late blight (Phytophthora infestans) races carrying the avirulence gene Avr1. Resistance proteins guard the plant against pathogens that contain an appropriate avirulence protein via an indirect interaction with this avirulence protein. That triggers a defense system including the hypersensitive response, which restricts the pathogen growth.</text>
</comment>
<dbReference type="InterPro" id="IPR036388">
    <property type="entry name" value="WH-like_DNA-bd_sf"/>
</dbReference>
<dbReference type="InterPro" id="IPR055414">
    <property type="entry name" value="LRR_R13L4/SHOC2-like"/>
</dbReference>
<evidence type="ECO:0000259" key="11">
    <source>
        <dbReference type="Pfam" id="PF00931"/>
    </source>
</evidence>
<keyword evidence="8" id="KW-0547">Nucleotide-binding</keyword>
<dbReference type="GO" id="GO:0051607">
    <property type="term" value="P:defense response to virus"/>
    <property type="evidence" value="ECO:0007669"/>
    <property type="project" value="UniProtKB-ARBA"/>
</dbReference>
<dbReference type="AlphaFoldDB" id="A0A251RSQ8"/>
<dbReference type="InterPro" id="IPR041118">
    <property type="entry name" value="Rx_N"/>
</dbReference>
<keyword evidence="5" id="KW-0433">Leucine-rich repeat</keyword>
<dbReference type="OMA" id="LFDFWRA"/>
<dbReference type="InterPro" id="IPR027417">
    <property type="entry name" value="P-loop_NTPase"/>
</dbReference>
<dbReference type="OrthoDB" id="1478287at2759"/>
<name>A0A251RSQ8_HELAN</name>
<keyword evidence="10" id="KW-0067">ATP-binding</keyword>
<gene>
    <name evidence="16" type="ORF">HannXRQ_Chr17g0562451</name>
    <name evidence="15" type="ORF">HanXRQr2_Chr17g0806361</name>
</gene>
<feature type="domain" description="NB-ARC" evidence="11">
    <location>
        <begin position="173"/>
        <end position="338"/>
    </location>
</feature>
<dbReference type="FunCoup" id="A0A251RSQ8">
    <property type="interactions" value="571"/>
</dbReference>
<dbReference type="GO" id="GO:0009626">
    <property type="term" value="P:plant-type hypersensitive response"/>
    <property type="evidence" value="ECO:0007669"/>
    <property type="project" value="UniProtKB-KW"/>
</dbReference>
<dbReference type="Gramene" id="mRNA:HanXRQr2_Chr17g0806361">
    <property type="protein sequence ID" value="CDS:HanXRQr2_Chr17g0806361.1"/>
    <property type="gene ID" value="HanXRQr2_Chr17g0806361"/>
</dbReference>
<comment type="similarity">
    <text evidence="3">Belongs to the disease resistance NB-LRR family.</text>
</comment>
<proteinExistence type="inferred from homology"/>
<dbReference type="SUPFAM" id="SSF52058">
    <property type="entry name" value="L domain-like"/>
    <property type="match status" value="1"/>
</dbReference>
<dbReference type="InterPro" id="IPR032675">
    <property type="entry name" value="LRR_dom_sf"/>
</dbReference>
<evidence type="ECO:0000313" key="16">
    <source>
        <dbReference type="EMBL" id="OTF87493.1"/>
    </source>
</evidence>
<keyword evidence="17" id="KW-1185">Reference proteome</keyword>
<dbReference type="InParanoid" id="A0A251RSQ8"/>
<evidence type="ECO:0000256" key="8">
    <source>
        <dbReference type="ARBA" id="ARBA00022741"/>
    </source>
</evidence>
<dbReference type="InterPro" id="IPR044974">
    <property type="entry name" value="Disease_R_plants"/>
</dbReference>
<dbReference type="Pfam" id="PF23598">
    <property type="entry name" value="LRR_14"/>
    <property type="match status" value="1"/>
</dbReference>
<evidence type="ECO:0000256" key="2">
    <source>
        <dbReference type="ARBA" id="ARBA00004496"/>
    </source>
</evidence>
<keyword evidence="9" id="KW-0611">Plant defense</keyword>
<feature type="domain" description="Disease resistance N-terminal" evidence="12">
    <location>
        <begin position="38"/>
        <end position="96"/>
    </location>
</feature>
<dbReference type="Gene3D" id="1.10.8.430">
    <property type="entry name" value="Helical domain of apoptotic protease-activating factors"/>
    <property type="match status" value="1"/>
</dbReference>
<reference evidence="15 17" key="1">
    <citation type="journal article" date="2017" name="Nature">
        <title>The sunflower genome provides insights into oil metabolism, flowering and Asterid evolution.</title>
        <authorList>
            <person name="Badouin H."/>
            <person name="Gouzy J."/>
            <person name="Grassa C.J."/>
            <person name="Murat F."/>
            <person name="Staton S.E."/>
            <person name="Cottret L."/>
            <person name="Lelandais-Briere C."/>
            <person name="Owens G.L."/>
            <person name="Carrere S."/>
            <person name="Mayjonade B."/>
            <person name="Legrand L."/>
            <person name="Gill N."/>
            <person name="Kane N.C."/>
            <person name="Bowers J.E."/>
            <person name="Hubner S."/>
            <person name="Bellec A."/>
            <person name="Berard A."/>
            <person name="Berges H."/>
            <person name="Blanchet N."/>
            <person name="Boniface M.C."/>
            <person name="Brunel D."/>
            <person name="Catrice O."/>
            <person name="Chaidir N."/>
            <person name="Claudel C."/>
            <person name="Donnadieu C."/>
            <person name="Faraut T."/>
            <person name="Fievet G."/>
            <person name="Helmstetter N."/>
            <person name="King M."/>
            <person name="Knapp S.J."/>
            <person name="Lai Z."/>
            <person name="Le Paslier M.C."/>
            <person name="Lippi Y."/>
            <person name="Lorenzon L."/>
            <person name="Mandel J.R."/>
            <person name="Marage G."/>
            <person name="Marchand G."/>
            <person name="Marquand E."/>
            <person name="Bret-Mestries E."/>
            <person name="Morien E."/>
            <person name="Nambeesan S."/>
            <person name="Nguyen T."/>
            <person name="Pegot-Espagnet P."/>
            <person name="Pouilly N."/>
            <person name="Raftis F."/>
            <person name="Sallet E."/>
            <person name="Schiex T."/>
            <person name="Thomas J."/>
            <person name="Vandecasteele C."/>
            <person name="Vares D."/>
            <person name="Vear F."/>
            <person name="Vautrin S."/>
            <person name="Crespi M."/>
            <person name="Mangin B."/>
            <person name="Burke J.M."/>
            <person name="Salse J."/>
            <person name="Munos S."/>
            <person name="Vincourt P."/>
            <person name="Rieseberg L.H."/>
            <person name="Langlade N.B."/>
        </authorList>
    </citation>
    <scope>NUCLEOTIDE SEQUENCE [LARGE SCALE GENOMIC DNA]</scope>
    <source>
        <strain evidence="17">cv. SF193</strain>
        <tissue evidence="15">Leaves</tissue>
    </source>
</reference>
<dbReference type="Pfam" id="PF18052">
    <property type="entry name" value="Rx_N"/>
    <property type="match status" value="1"/>
</dbReference>
<dbReference type="PANTHER" id="PTHR23155">
    <property type="entry name" value="DISEASE RESISTANCE PROTEIN RP"/>
    <property type="match status" value="1"/>
</dbReference>
<evidence type="ECO:0000256" key="10">
    <source>
        <dbReference type="ARBA" id="ARBA00022840"/>
    </source>
</evidence>
<dbReference type="GO" id="GO:0043531">
    <property type="term" value="F:ADP binding"/>
    <property type="evidence" value="ECO:0007669"/>
    <property type="project" value="InterPro"/>
</dbReference>
<dbReference type="FunFam" id="1.10.10.10:FF:000322">
    <property type="entry name" value="Probable disease resistance protein At1g63360"/>
    <property type="match status" value="1"/>
</dbReference>
<keyword evidence="4" id="KW-0963">Cytoplasm</keyword>